<dbReference type="Proteomes" id="UP000695022">
    <property type="component" value="Unplaced"/>
</dbReference>
<dbReference type="Pfam" id="PF13167">
    <property type="entry name" value="GTP-bdg_N"/>
    <property type="match status" value="1"/>
</dbReference>
<evidence type="ECO:0000256" key="4">
    <source>
        <dbReference type="ARBA" id="ARBA00023134"/>
    </source>
</evidence>
<evidence type="ECO:0000256" key="3">
    <source>
        <dbReference type="ARBA" id="ARBA00022842"/>
    </source>
</evidence>
<keyword evidence="2" id="KW-0547">Nucleotide-binding</keyword>
<keyword evidence="4" id="KW-0342">GTP-binding</keyword>
<evidence type="ECO:0000313" key="6">
    <source>
        <dbReference type="Proteomes" id="UP000695022"/>
    </source>
</evidence>
<evidence type="ECO:0000313" key="8">
    <source>
        <dbReference type="RefSeq" id="XP_014681566.1"/>
    </source>
</evidence>
<organism evidence="6 9">
    <name type="scientific">Priapulus caudatus</name>
    <name type="common">Priapulid worm</name>
    <dbReference type="NCBI Taxonomy" id="37621"/>
    <lineage>
        <taxon>Eukaryota</taxon>
        <taxon>Metazoa</taxon>
        <taxon>Ecdysozoa</taxon>
        <taxon>Scalidophora</taxon>
        <taxon>Priapulida</taxon>
        <taxon>Priapulimorpha</taxon>
        <taxon>Priapulimorphida</taxon>
        <taxon>Priapulidae</taxon>
        <taxon>Priapulus</taxon>
    </lineage>
</organism>
<dbReference type="InterPro" id="IPR027417">
    <property type="entry name" value="P-loop_NTPase"/>
</dbReference>
<feature type="domain" description="Hflx-type G" evidence="5">
    <location>
        <begin position="312"/>
        <end position="477"/>
    </location>
</feature>
<sequence length="538" mass="60112">MTQVIMRRLPWKELSSLRGIVSCPSVMSTASASVELCHVSLLCCSGSSNHTTKPMLSQKRWLSSTPSLWKHRKKPIDDEEVYDHDDVDVDDAFLKNQEIIREIYKVPGHGARVFVVHPDVKWGPKKNYLTTGQLQLDEAVALAETLPNWKAVEKVMFSTKTPNKKTIFGRGNFEEVTKLIRSRSNITAVLINVDQLTGVQHTELENAFGVPVYDRYSIVLQIFVQHAKSKEAKLQIALAEIPYIRSRLHDIHKGNIDHPSGKAHYVGGPGETYYETRHRLLKEREAKIRKALEKVSSKRQVLKQNRLRREIPTVAVVGYTNAGKTSLIKAVTGAVKLEPREQLFATLDVTAHAGALPNRMNVVYIDTVGFISDIPTSLIGSFRATLEDLIHADLVLHVRDISHPDTVAQKENVMQTLMSLKVGDKLMDNMIEVCNKCDLLKGGLPEVDEGSITVSALHGTGLDSLLELVEDRVMLSTGKLIKSFLVANGGKEFQWLYKEASVDLVETHSDPEYLVVTAILSQSSLSKYMNEFGKESVQ</sequence>
<dbReference type="Pfam" id="PF16360">
    <property type="entry name" value="GTP-bdg_M"/>
    <property type="match status" value="1"/>
</dbReference>
<evidence type="ECO:0000259" key="5">
    <source>
        <dbReference type="PROSITE" id="PS51705"/>
    </source>
</evidence>
<dbReference type="InterPro" id="IPR025121">
    <property type="entry name" value="GTPase_HflX_N"/>
</dbReference>
<dbReference type="NCBIfam" id="TIGR03156">
    <property type="entry name" value="GTP_HflX"/>
    <property type="match status" value="1"/>
</dbReference>
<keyword evidence="6" id="KW-1185">Reference proteome</keyword>
<protein>
    <submittedName>
        <fullName evidence="7 8">GTP-binding protein 6</fullName>
    </submittedName>
</protein>
<evidence type="ECO:0000256" key="2">
    <source>
        <dbReference type="ARBA" id="ARBA00022741"/>
    </source>
</evidence>
<dbReference type="PROSITE" id="PS51705">
    <property type="entry name" value="G_HFLX"/>
    <property type="match status" value="1"/>
</dbReference>
<gene>
    <name evidence="7 8 9 10" type="primary">LOC106821325</name>
</gene>
<keyword evidence="1" id="KW-0479">Metal-binding</keyword>
<dbReference type="GeneID" id="106821325"/>
<name>A0ABM1FAU6_PRICU</name>
<dbReference type="CDD" id="cd01878">
    <property type="entry name" value="HflX"/>
    <property type="match status" value="1"/>
</dbReference>
<evidence type="ECO:0000313" key="9">
    <source>
        <dbReference type="RefSeq" id="XP_014681567.1"/>
    </source>
</evidence>
<dbReference type="Pfam" id="PF01926">
    <property type="entry name" value="MMR_HSR1"/>
    <property type="match status" value="1"/>
</dbReference>
<dbReference type="InterPro" id="IPR006073">
    <property type="entry name" value="GTP-bd"/>
</dbReference>
<dbReference type="InterPro" id="IPR016496">
    <property type="entry name" value="GTPase_HflX"/>
</dbReference>
<dbReference type="RefSeq" id="XP_014681568.1">
    <property type="nucleotide sequence ID" value="XM_014826082.1"/>
</dbReference>
<dbReference type="PANTHER" id="PTHR10229:SF0">
    <property type="entry name" value="GTP-BINDING PROTEIN 6-RELATED"/>
    <property type="match status" value="1"/>
</dbReference>
<dbReference type="InterPro" id="IPR030394">
    <property type="entry name" value="G_HFLX_dom"/>
</dbReference>
<dbReference type="SUPFAM" id="SSF52540">
    <property type="entry name" value="P-loop containing nucleoside triphosphate hydrolases"/>
    <property type="match status" value="1"/>
</dbReference>
<dbReference type="RefSeq" id="XP_014681565.1">
    <property type="nucleotide sequence ID" value="XM_014826079.1"/>
</dbReference>
<proteinExistence type="predicted"/>
<dbReference type="Gene3D" id="3.40.50.11060">
    <property type="entry name" value="GTPase HflX, N-terminal domain"/>
    <property type="match status" value="1"/>
</dbReference>
<evidence type="ECO:0000313" key="7">
    <source>
        <dbReference type="RefSeq" id="XP_014681565.1"/>
    </source>
</evidence>
<dbReference type="RefSeq" id="XP_014681566.1">
    <property type="nucleotide sequence ID" value="XM_014826080.1"/>
</dbReference>
<dbReference type="InterPro" id="IPR042108">
    <property type="entry name" value="GTPase_HflX_N_sf"/>
</dbReference>
<dbReference type="Gene3D" id="3.40.50.300">
    <property type="entry name" value="P-loop containing nucleotide triphosphate hydrolases"/>
    <property type="match status" value="1"/>
</dbReference>
<evidence type="ECO:0000313" key="10">
    <source>
        <dbReference type="RefSeq" id="XP_014681568.1"/>
    </source>
</evidence>
<reference evidence="7 8" key="1">
    <citation type="submission" date="2025-05" db="UniProtKB">
        <authorList>
            <consortium name="RefSeq"/>
        </authorList>
    </citation>
    <scope>IDENTIFICATION</scope>
</reference>
<keyword evidence="3" id="KW-0460">Magnesium</keyword>
<accession>A0ABM1FAU6</accession>
<dbReference type="InterPro" id="IPR032305">
    <property type="entry name" value="GTP-bd_M"/>
</dbReference>
<evidence type="ECO:0000256" key="1">
    <source>
        <dbReference type="ARBA" id="ARBA00022723"/>
    </source>
</evidence>
<dbReference type="RefSeq" id="XP_014681567.1">
    <property type="nucleotide sequence ID" value="XM_014826081.1"/>
</dbReference>
<dbReference type="PANTHER" id="PTHR10229">
    <property type="entry name" value="GTP-BINDING PROTEIN HFLX"/>
    <property type="match status" value="1"/>
</dbReference>